<accession>A0ABN9KZ05</accession>
<keyword evidence="2" id="KW-0963">Cytoplasm</keyword>
<dbReference type="Proteomes" id="UP001176940">
    <property type="component" value="Unassembled WGS sequence"/>
</dbReference>
<gene>
    <name evidence="5" type="ORF">RIMI_LOCUS3644411</name>
</gene>
<evidence type="ECO:0000313" key="5">
    <source>
        <dbReference type="EMBL" id="CAJ0929077.1"/>
    </source>
</evidence>
<dbReference type="InterPro" id="IPR028745">
    <property type="entry name" value="AKAP9/Pericentrin"/>
</dbReference>
<dbReference type="EMBL" id="CAUEEQ010005557">
    <property type="protein sequence ID" value="CAJ0929077.1"/>
    <property type="molecule type" value="Genomic_DNA"/>
</dbReference>
<evidence type="ECO:0000256" key="3">
    <source>
        <dbReference type="ARBA" id="ARBA00023054"/>
    </source>
</evidence>
<evidence type="ECO:0000256" key="4">
    <source>
        <dbReference type="ARBA" id="ARBA00023212"/>
    </source>
</evidence>
<dbReference type="PANTHER" id="PTHR44981">
    <property type="entry name" value="PERICENTRIN-LIKE PROTEIN, ISOFORM F"/>
    <property type="match status" value="1"/>
</dbReference>
<keyword evidence="3" id="KW-0175">Coiled coil</keyword>
<evidence type="ECO:0000313" key="6">
    <source>
        <dbReference type="Proteomes" id="UP001176940"/>
    </source>
</evidence>
<keyword evidence="4" id="KW-0206">Cytoskeleton</keyword>
<comment type="caution">
    <text evidence="5">The sequence shown here is derived from an EMBL/GenBank/DDBJ whole genome shotgun (WGS) entry which is preliminary data.</text>
</comment>
<keyword evidence="6" id="KW-1185">Reference proteome</keyword>
<evidence type="ECO:0000256" key="2">
    <source>
        <dbReference type="ARBA" id="ARBA00022490"/>
    </source>
</evidence>
<proteinExistence type="predicted"/>
<dbReference type="PANTHER" id="PTHR44981:SF1">
    <property type="entry name" value="A-KINASE ANCHOR PROTEIN 9"/>
    <property type="match status" value="1"/>
</dbReference>
<comment type="subcellular location">
    <subcellularLocation>
        <location evidence="1">Cytoplasm</location>
        <location evidence="1">Cytoskeleton</location>
        <location evidence="1">Microtubule organizing center</location>
        <location evidence="1">Centrosome</location>
    </subcellularLocation>
</comment>
<evidence type="ECO:0000256" key="1">
    <source>
        <dbReference type="ARBA" id="ARBA00004300"/>
    </source>
</evidence>
<protein>
    <submittedName>
        <fullName evidence="5">Uncharacterized protein</fullName>
    </submittedName>
</protein>
<name>A0ABN9KZ05_9NEOB</name>
<reference evidence="5" key="1">
    <citation type="submission" date="2023-07" db="EMBL/GenBank/DDBJ databases">
        <authorList>
            <person name="Stuckert A."/>
        </authorList>
    </citation>
    <scope>NUCLEOTIDE SEQUENCE</scope>
</reference>
<organism evidence="5 6">
    <name type="scientific">Ranitomeya imitator</name>
    <name type="common">mimic poison frog</name>
    <dbReference type="NCBI Taxonomy" id="111125"/>
    <lineage>
        <taxon>Eukaryota</taxon>
        <taxon>Metazoa</taxon>
        <taxon>Chordata</taxon>
        <taxon>Craniata</taxon>
        <taxon>Vertebrata</taxon>
        <taxon>Euteleostomi</taxon>
        <taxon>Amphibia</taxon>
        <taxon>Batrachia</taxon>
        <taxon>Anura</taxon>
        <taxon>Neobatrachia</taxon>
        <taxon>Hyloidea</taxon>
        <taxon>Dendrobatidae</taxon>
        <taxon>Dendrobatinae</taxon>
        <taxon>Ranitomeya</taxon>
    </lineage>
</organism>
<sequence>MYVTAALQAKLESLLQRFLEGYKQMSEISSWVRRTGDLQDTKVETEITPVTQIVINLQNSAPSQTGVQDAVISLAAASEETERLKSEFSQQRAQLEEEHTREIEHLRSYFQQKLKENEDRFSTEIIHLQEKFQDVSAGSLGDW</sequence>